<accession>A0ABT5YLC4</accession>
<comment type="caution">
    <text evidence="11">The sequence shown here is derived from an EMBL/GenBank/DDBJ whole genome shotgun (WGS) entry which is preliminary data.</text>
</comment>
<dbReference type="EMBL" id="JARHUD010000003">
    <property type="protein sequence ID" value="MDF2095723.1"/>
    <property type="molecule type" value="Genomic_DNA"/>
</dbReference>
<feature type="transmembrane region" description="Helical" evidence="9">
    <location>
        <begin position="58"/>
        <end position="77"/>
    </location>
</feature>
<evidence type="ECO:0000256" key="7">
    <source>
        <dbReference type="ARBA" id="ARBA00023136"/>
    </source>
</evidence>
<evidence type="ECO:0000256" key="1">
    <source>
        <dbReference type="ARBA" id="ARBA00004429"/>
    </source>
</evidence>
<keyword evidence="12" id="KW-1185">Reference proteome</keyword>
<keyword evidence="5 9" id="KW-0812">Transmembrane</keyword>
<dbReference type="PANTHER" id="PTHR35011:SF4">
    <property type="entry name" value="SLL1102 PROTEIN"/>
    <property type="match status" value="1"/>
</dbReference>
<evidence type="ECO:0000313" key="11">
    <source>
        <dbReference type="EMBL" id="MDF2095723.1"/>
    </source>
</evidence>
<dbReference type="RefSeq" id="WP_275821400.1">
    <property type="nucleotide sequence ID" value="NZ_JARHUD010000003.1"/>
</dbReference>
<proteinExistence type="inferred from homology"/>
<evidence type="ECO:0000256" key="8">
    <source>
        <dbReference type="ARBA" id="ARBA00038436"/>
    </source>
</evidence>
<feature type="transmembrane region" description="Helical" evidence="9">
    <location>
        <begin position="20"/>
        <end position="46"/>
    </location>
</feature>
<keyword evidence="3" id="KW-1003">Cell membrane</keyword>
<protein>
    <recommendedName>
        <fullName evidence="9">TRAP transporter small permease protein</fullName>
    </recommendedName>
</protein>
<evidence type="ECO:0000259" key="10">
    <source>
        <dbReference type="Pfam" id="PF04290"/>
    </source>
</evidence>
<comment type="function">
    <text evidence="9">Part of the tripartite ATP-independent periplasmic (TRAP) transport system.</text>
</comment>
<comment type="subcellular location">
    <subcellularLocation>
        <location evidence="1 9">Cell inner membrane</location>
        <topology evidence="1 9">Multi-pass membrane protein</topology>
    </subcellularLocation>
</comment>
<evidence type="ECO:0000256" key="5">
    <source>
        <dbReference type="ARBA" id="ARBA00022692"/>
    </source>
</evidence>
<keyword evidence="4 9" id="KW-0997">Cell inner membrane</keyword>
<dbReference type="Proteomes" id="UP001215503">
    <property type="component" value="Unassembled WGS sequence"/>
</dbReference>
<evidence type="ECO:0000256" key="4">
    <source>
        <dbReference type="ARBA" id="ARBA00022519"/>
    </source>
</evidence>
<gene>
    <name evidence="11" type="ORF">P2G67_07005</name>
</gene>
<evidence type="ECO:0000256" key="6">
    <source>
        <dbReference type="ARBA" id="ARBA00022989"/>
    </source>
</evidence>
<dbReference type="InterPro" id="IPR055348">
    <property type="entry name" value="DctQ"/>
</dbReference>
<dbReference type="PANTHER" id="PTHR35011">
    <property type="entry name" value="2,3-DIKETO-L-GULONATE TRAP TRANSPORTER SMALL PERMEASE PROTEIN YIAM"/>
    <property type="match status" value="1"/>
</dbReference>
<keyword evidence="2 9" id="KW-0813">Transport</keyword>
<evidence type="ECO:0000313" key="12">
    <source>
        <dbReference type="Proteomes" id="UP001215503"/>
    </source>
</evidence>
<feature type="transmembrane region" description="Helical" evidence="9">
    <location>
        <begin position="140"/>
        <end position="162"/>
    </location>
</feature>
<reference evidence="11 12" key="1">
    <citation type="submission" date="2023-03" db="EMBL/GenBank/DDBJ databases">
        <title>Fodinicurvata sp. CAU 1616 isolated from sea sendiment.</title>
        <authorList>
            <person name="Kim W."/>
        </authorList>
    </citation>
    <scope>NUCLEOTIDE SEQUENCE [LARGE SCALE GENOMIC DNA]</scope>
    <source>
        <strain evidence="11 12">CAU 1616</strain>
    </source>
</reference>
<name>A0ABT5YLC4_9PROT</name>
<feature type="transmembrane region" description="Helical" evidence="9">
    <location>
        <begin position="98"/>
        <end position="120"/>
    </location>
</feature>
<evidence type="ECO:0000256" key="9">
    <source>
        <dbReference type="RuleBase" id="RU369079"/>
    </source>
</evidence>
<feature type="domain" description="Tripartite ATP-independent periplasmic transporters DctQ component" evidence="10">
    <location>
        <begin position="32"/>
        <end position="164"/>
    </location>
</feature>
<dbReference type="Pfam" id="PF04290">
    <property type="entry name" value="DctQ"/>
    <property type="match status" value="1"/>
</dbReference>
<comment type="similarity">
    <text evidence="8 9">Belongs to the TRAP transporter small permease family.</text>
</comment>
<evidence type="ECO:0000256" key="3">
    <source>
        <dbReference type="ARBA" id="ARBA00022475"/>
    </source>
</evidence>
<keyword evidence="6 9" id="KW-1133">Transmembrane helix</keyword>
<comment type="subunit">
    <text evidence="9">The complex comprises the extracytoplasmic solute receptor protein and the two transmembrane proteins.</text>
</comment>
<organism evidence="11 12">
    <name type="scientific">Aquibaculum arenosum</name>
    <dbReference type="NCBI Taxonomy" id="3032591"/>
    <lineage>
        <taxon>Bacteria</taxon>
        <taxon>Pseudomonadati</taxon>
        <taxon>Pseudomonadota</taxon>
        <taxon>Alphaproteobacteria</taxon>
        <taxon>Rhodospirillales</taxon>
        <taxon>Rhodovibrionaceae</taxon>
        <taxon>Aquibaculum</taxon>
    </lineage>
</organism>
<sequence>MPLDSGVRAIVRGIDRFTILCARVFAWMSIVLMLAIVWHVVARYVFHSPTIWAYDVTYMLYGSMFMLGSAYCLYRGGHIRTDFLYRAWSPRWQGIMDAVLYVLLFFPAMWLFFEAGYGYAERSWIQGERGFYSPWAPPIYPFKTVIPVAIVLLMIQGVSELLKSLYAAIVGRWPE</sequence>
<evidence type="ECO:0000256" key="2">
    <source>
        <dbReference type="ARBA" id="ARBA00022448"/>
    </source>
</evidence>
<dbReference type="InterPro" id="IPR007387">
    <property type="entry name" value="TRAP_DctQ"/>
</dbReference>
<keyword evidence="7 9" id="KW-0472">Membrane</keyword>